<evidence type="ECO:0008006" key="6">
    <source>
        <dbReference type="Google" id="ProtNLM"/>
    </source>
</evidence>
<evidence type="ECO:0000313" key="4">
    <source>
        <dbReference type="EnsemblMetazoa" id="XP_014243330.1"/>
    </source>
</evidence>
<reference evidence="4" key="1">
    <citation type="submission" date="2022-01" db="UniProtKB">
        <authorList>
            <consortium name="EnsemblMetazoa"/>
        </authorList>
    </citation>
    <scope>IDENTIFICATION</scope>
</reference>
<dbReference type="GO" id="GO:0005802">
    <property type="term" value="C:trans-Golgi network"/>
    <property type="evidence" value="ECO:0007669"/>
    <property type="project" value="TreeGrafter"/>
</dbReference>
<dbReference type="SUPFAM" id="SSF50911">
    <property type="entry name" value="Mannose 6-phosphate receptor domain"/>
    <property type="match status" value="1"/>
</dbReference>
<keyword evidence="2" id="KW-1133">Transmembrane helix</keyword>
<evidence type="ECO:0000256" key="3">
    <source>
        <dbReference type="SAM" id="SignalP"/>
    </source>
</evidence>
<keyword evidence="1" id="KW-0325">Glycoprotein</keyword>
<dbReference type="Proteomes" id="UP000494040">
    <property type="component" value="Unassembled WGS sequence"/>
</dbReference>
<dbReference type="GO" id="GO:0006622">
    <property type="term" value="P:protein targeting to lysosome"/>
    <property type="evidence" value="ECO:0007669"/>
    <property type="project" value="TreeGrafter"/>
</dbReference>
<dbReference type="OrthoDB" id="29460at2759"/>
<keyword evidence="5" id="KW-1185">Reference proteome</keyword>
<feature type="signal peptide" evidence="3">
    <location>
        <begin position="1"/>
        <end position="16"/>
    </location>
</feature>
<dbReference type="PANTHER" id="PTHR15071">
    <property type="entry name" value="MANNOSE-6-PHOSPHATE RECEPTOR FAMILY MEMBER"/>
    <property type="match status" value="1"/>
</dbReference>
<proteinExistence type="predicted"/>
<feature type="transmembrane region" description="Helical" evidence="2">
    <location>
        <begin position="168"/>
        <end position="190"/>
    </location>
</feature>
<evidence type="ECO:0000256" key="1">
    <source>
        <dbReference type="ARBA" id="ARBA00023180"/>
    </source>
</evidence>
<keyword evidence="2" id="KW-0812">Transmembrane</keyword>
<dbReference type="PANTHER" id="PTHR15071:SF29">
    <property type="entry name" value="CATION-DEPENDENT MANNOSE-6-PHOSPHATE RECEPTOR"/>
    <property type="match status" value="1"/>
</dbReference>
<evidence type="ECO:0000313" key="5">
    <source>
        <dbReference type="Proteomes" id="UP000494040"/>
    </source>
</evidence>
<dbReference type="InterPro" id="IPR028927">
    <property type="entry name" value="Man-6-P_rcpt"/>
</dbReference>
<dbReference type="AlphaFoldDB" id="A0A8I6RC46"/>
<feature type="chain" id="PRO_5035193808" description="Cation-dependent mannose-6-phosphate receptor" evidence="3">
    <location>
        <begin position="17"/>
        <end position="245"/>
    </location>
</feature>
<dbReference type="OMA" id="WVMLIYG"/>
<keyword evidence="2" id="KW-0472">Membrane</keyword>
<name>A0A8I6RC46_CIMLE</name>
<evidence type="ECO:0000256" key="2">
    <source>
        <dbReference type="SAM" id="Phobius"/>
    </source>
</evidence>
<dbReference type="KEGG" id="clec:106663192"/>
<keyword evidence="3" id="KW-0732">Signal</keyword>
<organism evidence="4 5">
    <name type="scientific">Cimex lectularius</name>
    <name type="common">Bed bug</name>
    <name type="synonym">Acanthia lectularia</name>
    <dbReference type="NCBI Taxonomy" id="79782"/>
    <lineage>
        <taxon>Eukaryota</taxon>
        <taxon>Metazoa</taxon>
        <taxon>Ecdysozoa</taxon>
        <taxon>Arthropoda</taxon>
        <taxon>Hexapoda</taxon>
        <taxon>Insecta</taxon>
        <taxon>Pterygota</taxon>
        <taxon>Neoptera</taxon>
        <taxon>Paraneoptera</taxon>
        <taxon>Hemiptera</taxon>
        <taxon>Heteroptera</taxon>
        <taxon>Panheteroptera</taxon>
        <taxon>Cimicomorpha</taxon>
        <taxon>Cimicidae</taxon>
        <taxon>Cimex</taxon>
    </lineage>
</organism>
<dbReference type="Gene3D" id="2.70.130.10">
    <property type="entry name" value="Mannose-6-phosphate receptor binding domain"/>
    <property type="match status" value="1"/>
</dbReference>
<dbReference type="GeneID" id="106663192"/>
<protein>
    <recommendedName>
        <fullName evidence="6">Cation-dependent mannose-6-phosphate receptor</fullName>
    </recommendedName>
</protein>
<dbReference type="EnsemblMetazoa" id="XM_014387844.2">
    <property type="protein sequence ID" value="XP_014243330.1"/>
    <property type="gene ID" value="LOC106663192"/>
</dbReference>
<dbReference type="Pfam" id="PF02157">
    <property type="entry name" value="Man-6-P_recep"/>
    <property type="match status" value="1"/>
</dbReference>
<accession>A0A8I6RC46</accession>
<dbReference type="InterPro" id="IPR009011">
    <property type="entry name" value="Man6P_isomerase_rcpt-bd_dom_sf"/>
</dbReference>
<sequence length="245" mass="27636">MIVWLVVLVLVGRATSDVRSTNLCVLNDVKNAEKMKMMNEINLLNNERFVVTSNDYTYVVTMCNSASKEAEGNANVIRTKVPEHNVTVLGRYNNTDIVGRDEWRIMTFADGDVIRESSTCNGTKWKTLVILTCDPDVSMLELIDPLNVGCVSIFLLKTSIVCHPSQSVGVIIFYLVLVLILCYFLIGMAYKRFVTGAKGLEQIPNYNFWRDPTAWAQDLIGKQERRSEPWQRVSADAADEPLLHP</sequence>
<dbReference type="RefSeq" id="XP_014243330.1">
    <property type="nucleotide sequence ID" value="XM_014387844.2"/>
</dbReference>